<accession>A0A2T0RGK0</accession>
<protein>
    <recommendedName>
        <fullName evidence="3">5-bromo-4-chloroindolyl phosphate hydrolysis protein</fullName>
    </recommendedName>
</protein>
<dbReference type="RefSeq" id="WP_106207914.1">
    <property type="nucleotide sequence ID" value="NZ_PVTD01000014.1"/>
</dbReference>
<keyword evidence="2" id="KW-1185">Reference proteome</keyword>
<gene>
    <name evidence="1" type="ORF">CLV78_11436</name>
</gene>
<comment type="caution">
    <text evidence="1">The sequence shown here is derived from an EMBL/GenBank/DDBJ whole genome shotgun (WGS) entry which is preliminary data.</text>
</comment>
<organism evidence="1 2">
    <name type="scientific">Aliiruegeria haliotis</name>
    <dbReference type="NCBI Taxonomy" id="1280846"/>
    <lineage>
        <taxon>Bacteria</taxon>
        <taxon>Pseudomonadati</taxon>
        <taxon>Pseudomonadota</taxon>
        <taxon>Alphaproteobacteria</taxon>
        <taxon>Rhodobacterales</taxon>
        <taxon>Roseobacteraceae</taxon>
        <taxon>Aliiruegeria</taxon>
    </lineage>
</organism>
<evidence type="ECO:0000313" key="2">
    <source>
        <dbReference type="Proteomes" id="UP000239480"/>
    </source>
</evidence>
<dbReference type="AlphaFoldDB" id="A0A2T0RGK0"/>
<name>A0A2T0RGK0_9RHOB</name>
<evidence type="ECO:0008006" key="3">
    <source>
        <dbReference type="Google" id="ProtNLM"/>
    </source>
</evidence>
<reference evidence="1 2" key="1">
    <citation type="submission" date="2018-03" db="EMBL/GenBank/DDBJ databases">
        <title>Genomic Encyclopedia of Archaeal and Bacterial Type Strains, Phase II (KMG-II): from individual species to whole genera.</title>
        <authorList>
            <person name="Goeker M."/>
        </authorList>
    </citation>
    <scope>NUCLEOTIDE SEQUENCE [LARGE SCALE GENOMIC DNA]</scope>
    <source>
        <strain evidence="1 2">DSM 29328</strain>
    </source>
</reference>
<dbReference type="EMBL" id="PVTD01000014">
    <property type="protein sequence ID" value="PRY20251.1"/>
    <property type="molecule type" value="Genomic_DNA"/>
</dbReference>
<evidence type="ECO:0000313" key="1">
    <source>
        <dbReference type="EMBL" id="PRY20251.1"/>
    </source>
</evidence>
<proteinExistence type="predicted"/>
<dbReference type="Proteomes" id="UP000239480">
    <property type="component" value="Unassembled WGS sequence"/>
</dbReference>
<sequence>MRAHEKTSLRRVGGLAVLAFLVLHLGLSMAWWHALALTAVAGLATIRLTRRRIPRGAQDEHGHIRAEAKLKDAADRLATATRKAPLATAGEISRLATGLTSIRRAVLADPGIGDALHGFIAAALPGIVTMVETYVAFSARIGGDSDVPLHDLAGRIRMSATLVGRLEGACLRNDLSEVAALSSQAGAAYT</sequence>